<dbReference type="Proteomes" id="UP000501868">
    <property type="component" value="Chromosome"/>
</dbReference>
<dbReference type="AlphaFoldDB" id="A0A6H1NZ70"/>
<sequence length="224" mass="25159">MNFYVNGKEISWEPQNFIIAGYTAKDQAALKAHIEELEKIGVAAPKAVPMIYQLSPELLSTERVISTVRNDGSGEAEVVLLNIEGEWYVGIGSDHTDRVLEATSVQKSKQVCAKPISKELWPLSSMEDHWDEIELKSWYSVNGEEHLYQSGKLEAFLSPKKLLEIIEARGYTTANTALFCGTLPILSNEFLFGEGFRAELNDTRNDKKLELSYQTKILIDSEVV</sequence>
<dbReference type="EMBL" id="CP051128">
    <property type="protein sequence ID" value="QIZ06487.1"/>
    <property type="molecule type" value="Genomic_DNA"/>
</dbReference>
<evidence type="ECO:0000313" key="2">
    <source>
        <dbReference type="Proteomes" id="UP000501868"/>
    </source>
</evidence>
<accession>A0A6H1NZ70</accession>
<evidence type="ECO:0000313" key="1">
    <source>
        <dbReference type="EMBL" id="QIZ06487.1"/>
    </source>
</evidence>
<proteinExistence type="predicted"/>
<reference evidence="1 2" key="1">
    <citation type="submission" date="2020-04" db="EMBL/GenBank/DDBJ databases">
        <title>Genome-Wide Identification of 5-Methylcytosine Sites in Bacterial Genomes By High-Throughput Sequencing of MspJI Restriction Fragments.</title>
        <authorList>
            <person name="Wu V."/>
        </authorList>
    </citation>
    <scope>NUCLEOTIDE SEQUENCE [LARGE SCALE GENOMIC DNA]</scope>
    <source>
        <strain evidence="1 2">S2</strain>
    </source>
</reference>
<gene>
    <name evidence="1" type="ORF">HFZ78_07015</name>
</gene>
<organism evidence="1 2">
    <name type="scientific">Priestia megaterium</name>
    <name type="common">Bacillus megaterium</name>
    <dbReference type="NCBI Taxonomy" id="1404"/>
    <lineage>
        <taxon>Bacteria</taxon>
        <taxon>Bacillati</taxon>
        <taxon>Bacillota</taxon>
        <taxon>Bacilli</taxon>
        <taxon>Bacillales</taxon>
        <taxon>Bacillaceae</taxon>
        <taxon>Priestia</taxon>
    </lineage>
</organism>
<reference evidence="1 2" key="2">
    <citation type="submission" date="2020-04" db="EMBL/GenBank/DDBJ databases">
        <authorList>
            <person name="Fomenkov A."/>
            <person name="Anton B.P."/>
            <person name="Roberts R.J."/>
        </authorList>
    </citation>
    <scope>NUCLEOTIDE SEQUENCE [LARGE SCALE GENOMIC DNA]</scope>
    <source>
        <strain evidence="1 2">S2</strain>
    </source>
</reference>
<protein>
    <submittedName>
        <fullName evidence="1">DUF2848 family protein</fullName>
    </submittedName>
</protein>
<dbReference type="InterPro" id="IPR021269">
    <property type="entry name" value="DUF2848"/>
</dbReference>
<name>A0A6H1NZ70_PRIMG</name>
<dbReference type="Pfam" id="PF11010">
    <property type="entry name" value="DUF2848"/>
    <property type="match status" value="1"/>
</dbReference>